<reference evidence="3 4" key="1">
    <citation type="submission" date="2019-07" db="EMBL/GenBank/DDBJ databases">
        <title>Allobacillus sp. nov. SKP isolated from shrimp paste of Euphausiacea.</title>
        <authorList>
            <person name="Kanchanasin P."/>
            <person name="Tanasupawat S."/>
            <person name="Shi W."/>
            <person name="Wu L."/>
            <person name="Ma J."/>
        </authorList>
    </citation>
    <scope>NUCLEOTIDE SEQUENCE [LARGE SCALE GENOMIC DNA]</scope>
    <source>
        <strain evidence="3 4">SKP4-8</strain>
    </source>
</reference>
<protein>
    <submittedName>
        <fullName evidence="3">Type II toxin-antitoxin system Phd/YefM family antitoxin</fullName>
    </submittedName>
</protein>
<dbReference type="OrthoDB" id="9808428at2"/>
<dbReference type="SUPFAM" id="SSF143120">
    <property type="entry name" value="YefM-like"/>
    <property type="match status" value="1"/>
</dbReference>
<comment type="caution">
    <text evidence="3">The sequence shown here is derived from an EMBL/GenBank/DDBJ whole genome shotgun (WGS) entry which is preliminary data.</text>
</comment>
<organism evidence="3 4">
    <name type="scientific">Allobacillus salarius</name>
    <dbReference type="NCBI Taxonomy" id="1955272"/>
    <lineage>
        <taxon>Bacteria</taxon>
        <taxon>Bacillati</taxon>
        <taxon>Bacillota</taxon>
        <taxon>Bacilli</taxon>
        <taxon>Bacillales</taxon>
        <taxon>Bacillaceae</taxon>
        <taxon>Allobacillus</taxon>
    </lineage>
</organism>
<dbReference type="AlphaFoldDB" id="A0A556PA32"/>
<dbReference type="Proteomes" id="UP000316425">
    <property type="component" value="Unassembled WGS sequence"/>
</dbReference>
<dbReference type="PANTHER" id="PTHR36558">
    <property type="entry name" value="GLR1098 PROTEIN"/>
    <property type="match status" value="1"/>
</dbReference>
<accession>A0A556PA32</accession>
<dbReference type="InterPro" id="IPR011335">
    <property type="entry name" value="Restrct_endonuc-II-like"/>
</dbReference>
<dbReference type="Pfam" id="PF05685">
    <property type="entry name" value="Uma2"/>
    <property type="match status" value="1"/>
</dbReference>
<dbReference type="CDD" id="cd06260">
    <property type="entry name" value="DUF820-like"/>
    <property type="match status" value="1"/>
</dbReference>
<proteinExistence type="inferred from homology"/>
<dbReference type="NCBIfam" id="TIGR01552">
    <property type="entry name" value="phd_fam"/>
    <property type="match status" value="1"/>
</dbReference>
<comment type="similarity">
    <text evidence="1">Belongs to the phD/YefM antitoxin family.</text>
</comment>
<dbReference type="PANTHER" id="PTHR36558:SF1">
    <property type="entry name" value="RESTRICTION ENDONUCLEASE DOMAIN-CONTAINING PROTEIN-RELATED"/>
    <property type="match status" value="1"/>
</dbReference>
<name>A0A556PA32_9BACI</name>
<dbReference type="SUPFAM" id="SSF52980">
    <property type="entry name" value="Restriction endonuclease-like"/>
    <property type="match status" value="1"/>
</dbReference>
<gene>
    <name evidence="3" type="ORF">FPQ13_11235</name>
</gene>
<feature type="domain" description="Putative restriction endonuclease" evidence="2">
    <location>
        <begin position="64"/>
        <end position="224"/>
    </location>
</feature>
<dbReference type="Gene3D" id="3.90.1570.10">
    <property type="entry name" value="tt1808, chain A"/>
    <property type="match status" value="1"/>
</dbReference>
<dbReference type="RefSeq" id="WP_144089424.1">
    <property type="nucleotide sequence ID" value="NZ_VMHE01000026.1"/>
</dbReference>
<evidence type="ECO:0000313" key="4">
    <source>
        <dbReference type="Proteomes" id="UP000316425"/>
    </source>
</evidence>
<evidence type="ECO:0000313" key="3">
    <source>
        <dbReference type="EMBL" id="TSJ61264.1"/>
    </source>
</evidence>
<evidence type="ECO:0000256" key="1">
    <source>
        <dbReference type="ARBA" id="ARBA00009981"/>
    </source>
</evidence>
<dbReference type="InterPro" id="IPR012296">
    <property type="entry name" value="Nuclease_put_TT1808"/>
</dbReference>
<dbReference type="EMBL" id="VMHE01000026">
    <property type="protein sequence ID" value="TSJ61264.1"/>
    <property type="molecule type" value="Genomic_DNA"/>
</dbReference>
<dbReference type="InterPro" id="IPR008538">
    <property type="entry name" value="Uma2"/>
</dbReference>
<keyword evidence="4" id="KW-1185">Reference proteome</keyword>
<sequence length="240" mass="28051">MIVNSTELQNNFGKYLMMAAYEDIVITRNGTEIARLTTKQQENQINWVHERMPIEGYGQKATYDEFLRLRSETEERYEYIDGEIYLLSSPKTAHQYAVTRLIALFHNFFEGTDCTPFVAPYDIELMKPSGEMNMVQPDLMVICDLDEHLGADDYYKGVPSLVVEVLSKSTRKKDLLIKADLYRQTGVQEYWIVNPENRQIIIYQFEDQDIKEMVSFSSEDTAKSFIFDELEIELRGLFKK</sequence>
<dbReference type="InterPro" id="IPR036165">
    <property type="entry name" value="YefM-like_sf"/>
</dbReference>
<evidence type="ECO:0000259" key="2">
    <source>
        <dbReference type="Pfam" id="PF05685"/>
    </source>
</evidence>